<evidence type="ECO:0008006" key="4">
    <source>
        <dbReference type="Google" id="ProtNLM"/>
    </source>
</evidence>
<evidence type="ECO:0000256" key="1">
    <source>
        <dbReference type="SAM" id="SignalP"/>
    </source>
</evidence>
<sequence length="268" mass="29923">MKIVFKMTKMKIWLIAAGAFLVQSCSVNSETTYFKDAATSMESNILMDQSALGMLSAMNAGSGNLADSKTLKNLSTEWKSLYDIQKDELITVNKDSAKVLQKMFLKINKDKGQIYGLSLKYDKLLPAEIASLFAQNKQLKSLPLQNIANWDGKTLTIDTDKFNTTEFLSQMSKTTAQDKTAAPKTKSDSLEVYGKQMAQGMLGMMKMFNMNFTSTMKFQKPITSISGKHDFVKQIDAKTIKINVRTSDLLDNGKALTNKDRKIIITTQ</sequence>
<comment type="caution">
    <text evidence="2">The sequence shown here is derived from an EMBL/GenBank/DDBJ whole genome shotgun (WGS) entry which is preliminary data.</text>
</comment>
<keyword evidence="3" id="KW-1185">Reference proteome</keyword>
<name>A0ABR8WJL1_9FLAO</name>
<protein>
    <recommendedName>
        <fullName evidence="4">Lipoprotein</fullName>
    </recommendedName>
</protein>
<dbReference type="PROSITE" id="PS51257">
    <property type="entry name" value="PROKAR_LIPOPROTEIN"/>
    <property type="match status" value="1"/>
</dbReference>
<dbReference type="Proteomes" id="UP000626242">
    <property type="component" value="Unassembled WGS sequence"/>
</dbReference>
<feature type="chain" id="PRO_5046469419" description="Lipoprotein" evidence="1">
    <location>
        <begin position="30"/>
        <end position="268"/>
    </location>
</feature>
<organism evidence="2 3">
    <name type="scientific">Kaistella pullorum</name>
    <dbReference type="NCBI Taxonomy" id="2763074"/>
    <lineage>
        <taxon>Bacteria</taxon>
        <taxon>Pseudomonadati</taxon>
        <taxon>Bacteroidota</taxon>
        <taxon>Flavobacteriia</taxon>
        <taxon>Flavobacteriales</taxon>
        <taxon>Weeksellaceae</taxon>
        <taxon>Chryseobacterium group</taxon>
        <taxon>Kaistella</taxon>
    </lineage>
</organism>
<evidence type="ECO:0000313" key="2">
    <source>
        <dbReference type="EMBL" id="MBD8017210.1"/>
    </source>
</evidence>
<reference evidence="2 3" key="1">
    <citation type="submission" date="2020-08" db="EMBL/GenBank/DDBJ databases">
        <title>A Genomic Blueprint of the Chicken Gut Microbiome.</title>
        <authorList>
            <person name="Gilroy R."/>
            <person name="Ravi A."/>
            <person name="Getino M."/>
            <person name="Pursley I."/>
            <person name="Horton D.L."/>
            <person name="Alikhan N.-F."/>
            <person name="Baker D."/>
            <person name="Gharbi K."/>
            <person name="Hall N."/>
            <person name="Watson M."/>
            <person name="Adriaenssens E.M."/>
            <person name="Foster-Nyarko E."/>
            <person name="Jarju S."/>
            <person name="Secka A."/>
            <person name="Antonio M."/>
            <person name="Oren A."/>
            <person name="Chaudhuri R."/>
            <person name="La Ragione R.M."/>
            <person name="Hildebrand F."/>
            <person name="Pallen M.J."/>
        </authorList>
    </citation>
    <scope>NUCLEOTIDE SEQUENCE [LARGE SCALE GENOMIC DNA]</scope>
    <source>
        <strain evidence="2 3">Sa1CVA4</strain>
    </source>
</reference>
<accession>A0ABR8WJL1</accession>
<feature type="signal peptide" evidence="1">
    <location>
        <begin position="1"/>
        <end position="29"/>
    </location>
</feature>
<keyword evidence="1" id="KW-0732">Signal</keyword>
<dbReference type="RefSeq" id="WP_251832419.1">
    <property type="nucleotide sequence ID" value="NZ_JACSPS010000001.1"/>
</dbReference>
<proteinExistence type="predicted"/>
<gene>
    <name evidence="2" type="ORF">H9628_01880</name>
</gene>
<dbReference type="EMBL" id="JACSPS010000001">
    <property type="protein sequence ID" value="MBD8017210.1"/>
    <property type="molecule type" value="Genomic_DNA"/>
</dbReference>
<evidence type="ECO:0000313" key="3">
    <source>
        <dbReference type="Proteomes" id="UP000626242"/>
    </source>
</evidence>